<comment type="similarity">
    <text evidence="2">Belongs to the multi antimicrobial extrusion (MATE) (TC 2.A.66.1) family. MepA subfamily.</text>
</comment>
<evidence type="ECO:0000313" key="12">
    <source>
        <dbReference type="Proteomes" id="UP000032749"/>
    </source>
</evidence>
<name>R4YLQ3_OLEAN</name>
<comment type="subcellular location">
    <subcellularLocation>
        <location evidence="1">Cell inner membrane</location>
        <topology evidence="1">Multi-pass membrane protein</topology>
    </subcellularLocation>
</comment>
<feature type="transmembrane region" description="Helical" evidence="10">
    <location>
        <begin position="407"/>
        <end position="424"/>
    </location>
</feature>
<sequence length="460" mass="50255">MSVSKKEFVASDRVPAILSAPIAPFFIKMALPIIFGLLINGLFNFVDAIFISRVVGTNAIGGVSAAFPIQMIMISISAMLGSGMASIISRYLGANRDDEASMVFSASLVLAAWVGLILSIIIVAFRAEIFTLLALPEALMPYAIDYLTPIAAIGVISFCHGTLSEGLRAQGLNIQVFKLMASMALLNIALDALFLLVFGWGVSGAAWATAISITAAFFYAIYLLKTVTHRISFTFDHFRFMPKIHKETVLLGMPVFLSYMGFAMMLLIVNIILVQVGGDQAELLISAHGILNRTFMLIFLPVLGMMIAFQTFAGFNYGAQRYDRVIQVLKVALLLSTAYALIWSLVMILGSHHLFQLFSQDQALIEAAADIARIVFIGFITIGISMICPALFQALGFSGPAIILNTLHNYILLLPILWCLSTLYGVDGIWWSFPVIDLISAVAIAAYTTYFIKKIRLQQD</sequence>
<keyword evidence="7 10" id="KW-1133">Transmembrane helix</keyword>
<keyword evidence="8 10" id="KW-0472">Membrane</keyword>
<dbReference type="AlphaFoldDB" id="R4YLQ3"/>
<dbReference type="GO" id="GO:0046677">
    <property type="term" value="P:response to antibiotic"/>
    <property type="evidence" value="ECO:0007669"/>
    <property type="project" value="UniProtKB-KW"/>
</dbReference>
<keyword evidence="6 10" id="KW-0812">Transmembrane</keyword>
<keyword evidence="4" id="KW-0813">Transport</keyword>
<protein>
    <recommendedName>
        <fullName evidence="3">Multidrug export protein MepA</fullName>
    </recommendedName>
</protein>
<evidence type="ECO:0000256" key="10">
    <source>
        <dbReference type="SAM" id="Phobius"/>
    </source>
</evidence>
<feature type="transmembrane region" description="Helical" evidence="10">
    <location>
        <begin position="331"/>
        <end position="351"/>
    </location>
</feature>
<evidence type="ECO:0000256" key="2">
    <source>
        <dbReference type="ARBA" id="ARBA00008417"/>
    </source>
</evidence>
<dbReference type="PANTHER" id="PTHR43823:SF3">
    <property type="entry name" value="MULTIDRUG EXPORT PROTEIN MEPA"/>
    <property type="match status" value="1"/>
</dbReference>
<accession>R4YLQ3</accession>
<feature type="transmembrane region" description="Helical" evidence="10">
    <location>
        <begin position="146"/>
        <end position="164"/>
    </location>
</feature>
<dbReference type="InterPro" id="IPR045070">
    <property type="entry name" value="MATE_MepA-like"/>
</dbReference>
<dbReference type="Pfam" id="PF01554">
    <property type="entry name" value="MatE"/>
    <property type="match status" value="2"/>
</dbReference>
<feature type="transmembrane region" description="Helical" evidence="10">
    <location>
        <begin position="430"/>
        <end position="452"/>
    </location>
</feature>
<dbReference type="OrthoDB" id="9811110at2"/>
<evidence type="ECO:0000256" key="7">
    <source>
        <dbReference type="ARBA" id="ARBA00022989"/>
    </source>
</evidence>
<dbReference type="GO" id="GO:0005886">
    <property type="term" value="C:plasma membrane"/>
    <property type="evidence" value="ECO:0007669"/>
    <property type="project" value="UniProtKB-SubCell"/>
</dbReference>
<feature type="transmembrane region" description="Helical" evidence="10">
    <location>
        <begin position="102"/>
        <end position="126"/>
    </location>
</feature>
<gene>
    <name evidence="11" type="ORF">OLEAN_C12990</name>
</gene>
<evidence type="ECO:0000256" key="4">
    <source>
        <dbReference type="ARBA" id="ARBA00022448"/>
    </source>
</evidence>
<feature type="transmembrane region" description="Helical" evidence="10">
    <location>
        <begin position="176"/>
        <end position="198"/>
    </location>
</feature>
<feature type="transmembrane region" description="Helical" evidence="10">
    <location>
        <begin position="249"/>
        <end position="274"/>
    </location>
</feature>
<dbReference type="GO" id="GO:0042910">
    <property type="term" value="F:xenobiotic transmembrane transporter activity"/>
    <property type="evidence" value="ECO:0007669"/>
    <property type="project" value="InterPro"/>
</dbReference>
<evidence type="ECO:0000256" key="3">
    <source>
        <dbReference type="ARBA" id="ARBA00022106"/>
    </source>
</evidence>
<evidence type="ECO:0000256" key="5">
    <source>
        <dbReference type="ARBA" id="ARBA00022475"/>
    </source>
</evidence>
<dbReference type="PANTHER" id="PTHR43823">
    <property type="entry name" value="SPORULATION PROTEIN YKVU"/>
    <property type="match status" value="1"/>
</dbReference>
<reference evidence="11 12" key="1">
    <citation type="journal article" date="2013" name="Nat. Commun.">
        <title>Genome sequence and functional genomic analysis of the oil-degrading bacterium Oleispira antarctica.</title>
        <authorList>
            <person name="Kube M."/>
            <person name="Chernikova T.N."/>
            <person name="Al-Ramahi Y."/>
            <person name="Beloqui A."/>
            <person name="Lopez-Cortez N."/>
            <person name="Guazzaroni M.E."/>
            <person name="Heipieper H.J."/>
            <person name="Klages S."/>
            <person name="Kotsyurbenko O.R."/>
            <person name="Langer I."/>
            <person name="Nechitaylo T.Y."/>
            <person name="Lunsdorf H."/>
            <person name="Fernandez M."/>
            <person name="Juarez S."/>
            <person name="Ciordia S."/>
            <person name="Singer A."/>
            <person name="Kagan O."/>
            <person name="Egorova O."/>
            <person name="Petit P.A."/>
            <person name="Stogios P."/>
            <person name="Kim Y."/>
            <person name="Tchigvintsev A."/>
            <person name="Flick R."/>
            <person name="Denaro R."/>
            <person name="Genovese M."/>
            <person name="Albar J.P."/>
            <person name="Reva O.N."/>
            <person name="Martinez-Gomariz M."/>
            <person name="Tran H."/>
            <person name="Ferrer M."/>
            <person name="Savchenko A."/>
            <person name="Yakunin A.F."/>
            <person name="Yakimov M.M."/>
            <person name="Golyshina O.V."/>
            <person name="Reinhardt R."/>
            <person name="Golyshin P.N."/>
        </authorList>
    </citation>
    <scope>NUCLEOTIDE SEQUENCE [LARGE SCALE GENOMIC DNA]</scope>
</reference>
<feature type="transmembrane region" description="Helical" evidence="10">
    <location>
        <begin position="371"/>
        <end position="395"/>
    </location>
</feature>
<feature type="transmembrane region" description="Helical" evidence="10">
    <location>
        <begin position="294"/>
        <end position="319"/>
    </location>
</feature>
<dbReference type="PIRSF" id="PIRSF006603">
    <property type="entry name" value="DinF"/>
    <property type="match status" value="1"/>
</dbReference>
<dbReference type="CDD" id="cd13143">
    <property type="entry name" value="MATE_MepA_like"/>
    <property type="match status" value="1"/>
</dbReference>
<organism evidence="11 12">
    <name type="scientific">Oleispira antarctica RB-8</name>
    <dbReference type="NCBI Taxonomy" id="698738"/>
    <lineage>
        <taxon>Bacteria</taxon>
        <taxon>Pseudomonadati</taxon>
        <taxon>Pseudomonadota</taxon>
        <taxon>Gammaproteobacteria</taxon>
        <taxon>Oceanospirillales</taxon>
        <taxon>Oceanospirillaceae</taxon>
        <taxon>Oleispira</taxon>
    </lineage>
</organism>
<evidence type="ECO:0000256" key="8">
    <source>
        <dbReference type="ARBA" id="ARBA00023136"/>
    </source>
</evidence>
<dbReference type="NCBIfam" id="TIGR00797">
    <property type="entry name" value="matE"/>
    <property type="match status" value="1"/>
</dbReference>
<dbReference type="InterPro" id="IPR048279">
    <property type="entry name" value="MdtK-like"/>
</dbReference>
<dbReference type="Proteomes" id="UP000032749">
    <property type="component" value="Chromosome"/>
</dbReference>
<evidence type="ECO:0000256" key="9">
    <source>
        <dbReference type="ARBA" id="ARBA00023251"/>
    </source>
</evidence>
<evidence type="ECO:0000256" key="6">
    <source>
        <dbReference type="ARBA" id="ARBA00022692"/>
    </source>
</evidence>
<dbReference type="InterPro" id="IPR051327">
    <property type="entry name" value="MATE_MepA_subfamily"/>
</dbReference>
<feature type="transmembrane region" description="Helical" evidence="10">
    <location>
        <begin position="204"/>
        <end position="224"/>
    </location>
</feature>
<dbReference type="EMBL" id="FO203512">
    <property type="protein sequence ID" value="CCK75475.1"/>
    <property type="molecule type" value="Genomic_DNA"/>
</dbReference>
<keyword evidence="5" id="KW-1003">Cell membrane</keyword>
<keyword evidence="12" id="KW-1185">Reference proteome</keyword>
<evidence type="ECO:0000256" key="1">
    <source>
        <dbReference type="ARBA" id="ARBA00004429"/>
    </source>
</evidence>
<dbReference type="STRING" id="698738.OLEAN_C12990"/>
<evidence type="ECO:0000313" key="11">
    <source>
        <dbReference type="EMBL" id="CCK75475.1"/>
    </source>
</evidence>
<feature type="transmembrane region" description="Helical" evidence="10">
    <location>
        <begin position="16"/>
        <end position="39"/>
    </location>
</feature>
<keyword evidence="9" id="KW-0046">Antibiotic resistance</keyword>
<dbReference type="InterPro" id="IPR002528">
    <property type="entry name" value="MATE_fam"/>
</dbReference>
<dbReference type="GO" id="GO:0015297">
    <property type="term" value="F:antiporter activity"/>
    <property type="evidence" value="ECO:0007669"/>
    <property type="project" value="InterPro"/>
</dbReference>
<dbReference type="HOGENOM" id="CLU_012893_0_0_6"/>
<dbReference type="KEGG" id="oai:OLEAN_C12990"/>
<proteinExistence type="inferred from homology"/>